<dbReference type="Pfam" id="PF01258">
    <property type="entry name" value="zf-dskA_traR"/>
    <property type="match status" value="1"/>
</dbReference>
<dbReference type="PROSITE" id="PS01102">
    <property type="entry name" value="ZF_DKSA_1"/>
    <property type="match status" value="1"/>
</dbReference>
<keyword evidence="2" id="KW-0863">Zinc-finger</keyword>
<dbReference type="SUPFAM" id="SSF57716">
    <property type="entry name" value="Glucocorticoid receptor-like (DNA-binding domain)"/>
    <property type="match status" value="1"/>
</dbReference>
<dbReference type="InterPro" id="IPR012783">
    <property type="entry name" value="Znf_C4_TraR"/>
</dbReference>
<evidence type="ECO:0000256" key="3">
    <source>
        <dbReference type="ARBA" id="ARBA00022833"/>
    </source>
</evidence>
<keyword evidence="7" id="KW-1185">Reference proteome</keyword>
<dbReference type="EMBL" id="CYHG01000020">
    <property type="protein sequence ID" value="CUB06621.1"/>
    <property type="molecule type" value="Genomic_DNA"/>
</dbReference>
<dbReference type="GO" id="GO:0008270">
    <property type="term" value="F:zinc ion binding"/>
    <property type="evidence" value="ECO:0007669"/>
    <property type="project" value="UniProtKB-KW"/>
</dbReference>
<reference evidence="7" key="1">
    <citation type="submission" date="2015-08" db="EMBL/GenBank/DDBJ databases">
        <authorList>
            <person name="Varghese N."/>
        </authorList>
    </citation>
    <scope>NUCLEOTIDE SEQUENCE [LARGE SCALE GENOMIC DNA]</scope>
    <source>
        <strain evidence="7">JCM 18476</strain>
    </source>
</reference>
<sequence length="70" mass="7808">MDQFDRAQALEQHFRDIALKAAQPTGQQAKRVIGEVVLCEDCDSEIPPKRLAVMPIATRCILCQQIAEAK</sequence>
<dbReference type="AlphaFoldDB" id="A0A0K6IU33"/>
<dbReference type="Proteomes" id="UP000182769">
    <property type="component" value="Unassembled WGS sequence"/>
</dbReference>
<feature type="domain" description="Zinc finger DksA/TraR C4-type" evidence="5">
    <location>
        <begin position="39"/>
        <end position="68"/>
    </location>
</feature>
<keyword evidence="1" id="KW-0479">Metal-binding</keyword>
<dbReference type="STRING" id="1137284.GCA_001418205_03677"/>
<evidence type="ECO:0000256" key="2">
    <source>
        <dbReference type="ARBA" id="ARBA00022771"/>
    </source>
</evidence>
<dbReference type="InterPro" id="IPR020458">
    <property type="entry name" value="Znf_DskA_TraR_CS"/>
</dbReference>
<evidence type="ECO:0000313" key="6">
    <source>
        <dbReference type="EMBL" id="CUB06621.1"/>
    </source>
</evidence>
<dbReference type="NCBIfam" id="TIGR02419">
    <property type="entry name" value="C4_traR_proteo"/>
    <property type="match status" value="1"/>
</dbReference>
<keyword evidence="3" id="KW-0862">Zinc</keyword>
<dbReference type="PROSITE" id="PS51128">
    <property type="entry name" value="ZF_DKSA_2"/>
    <property type="match status" value="1"/>
</dbReference>
<dbReference type="Gene3D" id="1.20.120.910">
    <property type="entry name" value="DksA, coiled-coil domain"/>
    <property type="match status" value="1"/>
</dbReference>
<evidence type="ECO:0000256" key="1">
    <source>
        <dbReference type="ARBA" id="ARBA00022723"/>
    </source>
</evidence>
<name>A0A0K6IU33_9GAMM</name>
<dbReference type="RefSeq" id="WP_211262085.1">
    <property type="nucleotide sequence ID" value="NZ_CYHG01000020.1"/>
</dbReference>
<evidence type="ECO:0000256" key="4">
    <source>
        <dbReference type="PROSITE-ProRule" id="PRU00510"/>
    </source>
</evidence>
<feature type="zinc finger region" description="dksA C4-type" evidence="4">
    <location>
        <begin position="39"/>
        <end position="63"/>
    </location>
</feature>
<evidence type="ECO:0000259" key="5">
    <source>
        <dbReference type="Pfam" id="PF01258"/>
    </source>
</evidence>
<proteinExistence type="predicted"/>
<accession>A0A0K6IU33</accession>
<gene>
    <name evidence="6" type="ORF">Ga0061065_12010</name>
</gene>
<evidence type="ECO:0000313" key="7">
    <source>
        <dbReference type="Proteomes" id="UP000182769"/>
    </source>
</evidence>
<dbReference type="InterPro" id="IPR000962">
    <property type="entry name" value="Znf_DskA_TraR"/>
</dbReference>
<organism evidence="6 7">
    <name type="scientific">Marinomonas fungiae</name>
    <dbReference type="NCBI Taxonomy" id="1137284"/>
    <lineage>
        <taxon>Bacteria</taxon>
        <taxon>Pseudomonadati</taxon>
        <taxon>Pseudomonadota</taxon>
        <taxon>Gammaproteobacteria</taxon>
        <taxon>Oceanospirillales</taxon>
        <taxon>Oceanospirillaceae</taxon>
        <taxon>Marinomonas</taxon>
    </lineage>
</organism>
<protein>
    <submittedName>
        <fullName evidence="6">Transcriptional regulator, TraR/DksA family</fullName>
    </submittedName>
</protein>